<evidence type="ECO:0000256" key="5">
    <source>
        <dbReference type="ARBA" id="ARBA00023054"/>
    </source>
</evidence>
<feature type="domain" description="Autophagy protein ATG17-like" evidence="9">
    <location>
        <begin position="63"/>
        <end position="423"/>
    </location>
</feature>
<evidence type="ECO:0000256" key="7">
    <source>
        <dbReference type="SAM" id="Coils"/>
    </source>
</evidence>
<dbReference type="Pfam" id="PF10377">
    <property type="entry name" value="ATG11"/>
    <property type="match status" value="1"/>
</dbReference>
<protein>
    <recommendedName>
        <fullName evidence="6">Autophagy-related protein 11</fullName>
    </recommendedName>
</protein>
<evidence type="ECO:0000256" key="3">
    <source>
        <dbReference type="ARBA" id="ARBA00022927"/>
    </source>
</evidence>
<evidence type="ECO:0000259" key="10">
    <source>
        <dbReference type="Pfam" id="PF10377"/>
    </source>
</evidence>
<dbReference type="Proteomes" id="UP001476247">
    <property type="component" value="Unassembled WGS sequence"/>
</dbReference>
<feature type="coiled-coil region" evidence="7">
    <location>
        <begin position="184"/>
        <end position="211"/>
    </location>
</feature>
<dbReference type="InterPro" id="IPR019460">
    <property type="entry name" value="Atg11_C"/>
</dbReference>
<keyword evidence="12" id="KW-1185">Reference proteome</keyword>
<evidence type="ECO:0000313" key="12">
    <source>
        <dbReference type="Proteomes" id="UP001476247"/>
    </source>
</evidence>
<keyword evidence="3 6" id="KW-0653">Protein transport</keyword>
<sequence>MKLYRAETGAVIHWNKGKNVETLEQLYRAIEQCTGIPPNSQILMTSLGIIVKKENVKQVIEATNGSISDTIFTHQTLAKISVEEQKNQAMALNVALQNMISHIKLGTDATKIFLKAVKKEINIQANLLRYLDENVLILQNMNIHSPILDLLEPEFRSKVKLFDFIDTQLIESTKADTIELCKYLKFHSSKLKADIREIENFEKEIVQHVAENSHLLTLDDTLCDIKKVADTAHVCNKGIKPSLNKALEKLTSLKNEELNTGINRLSISTNSRRSPSVKKKFESLDHLADYQLDDPVPKLQKYDAIVRKNVAKLINSKRDSVTHFFKHMNVISDIQGCIAKLDRDSAANRSYLKDFKEKYGKNDLRSVRHAVLAYGALLIEIVRRKEYKQILIKNSNIIADILSDYRFKEEKRRDYFRHTIRNLLPFKLVGFDSTSPQSEITLNGINSQDRIQLDKKDVEEYISILDNAYCQQINSSLTRQPSFASPRTKKLSKSINVVESDDIMLLFSTMSQQLNDLKSDFLKTVESNFFTVNQINPALIQEIIDQKDEPLSPSVSHSSSSSTFSVVIDDKKLISATIAENNQLREMLQEMTEKHQKETEDFQLENEKEELEVQAQNFDNERQAFEQNRQSFINELKNKDKTADFRIASAEDDFQSKISDLQYALEEERRMKKNLEIELNTINADHETEIEELKERLRIEKQKTQNALNEKWEETSRANVLTETVISLKANLQLEKTHHEETQSERALYKDRSDKLLEKLEEKNKDIDEIKVCQEQTKLMVARTQQDWISKDKELKKCKEEQAVVDTAVKELLSRFSGDNYEKDDFDLKKDVKIFKESLENHSIRTCELEQCFKDVKDLLNSYKRKDSPTQDINLKTDVKAFKECLELFLKRHYDLNNNYETITEEFAQLSESHKNLTDIQLEWKTIASRMAEKLEEFRKNVLFDLVIKLQLPMDEAELNLLSRNLSPSDDDAAIWNEVLQLSSAINIQRFVMAVLENVKNLYDNFVVTKSQLKKMKGIPQYRVASYIITTVGDVALFLPTRNSTGKPWAAFNINAPHYFLQSNDTTSSQMQNREWIVARIINITENTVDENLNPYGLTLGLKYYDLEVENWRANRPTSKSKKRLIEPDSGLASLGSGNATPPKRPSFSSVASSSTNIVHSYVNK</sequence>
<dbReference type="InterPro" id="IPR045326">
    <property type="entry name" value="ATG17-like_dom"/>
</dbReference>
<keyword evidence="2 6" id="KW-0813">Transport</keyword>
<evidence type="ECO:0000256" key="4">
    <source>
        <dbReference type="ARBA" id="ARBA00023006"/>
    </source>
</evidence>
<keyword evidence="4 6" id="KW-0072">Autophagy</keyword>
<accession>A0ABP9XMS7</accession>
<keyword evidence="6" id="KW-0472">Membrane</keyword>
<comment type="subunit">
    <text evidence="6">Homodimer.</text>
</comment>
<organism evidence="11 12">
    <name type="scientific">Helicostylum pulchrum</name>
    <dbReference type="NCBI Taxonomy" id="562976"/>
    <lineage>
        <taxon>Eukaryota</taxon>
        <taxon>Fungi</taxon>
        <taxon>Fungi incertae sedis</taxon>
        <taxon>Mucoromycota</taxon>
        <taxon>Mucoromycotina</taxon>
        <taxon>Mucoromycetes</taxon>
        <taxon>Mucorales</taxon>
        <taxon>Mucorineae</taxon>
        <taxon>Mucoraceae</taxon>
        <taxon>Helicostylum</taxon>
    </lineage>
</organism>
<proteinExistence type="inferred from homology"/>
<feature type="region of interest" description="Disordered" evidence="8">
    <location>
        <begin position="1117"/>
        <end position="1152"/>
    </location>
</feature>
<evidence type="ECO:0000256" key="1">
    <source>
        <dbReference type="ARBA" id="ARBA00009729"/>
    </source>
</evidence>
<dbReference type="PANTHER" id="PTHR13222">
    <property type="entry name" value="RB1-INDUCIBLE COILED-COIL"/>
    <property type="match status" value="1"/>
</dbReference>
<evidence type="ECO:0000256" key="2">
    <source>
        <dbReference type="ARBA" id="ARBA00022448"/>
    </source>
</evidence>
<comment type="function">
    <text evidence="6">Involved in cytoplasm to vacuole transport (Cvt), pexophagy, mitophagy and nucleophagy. Recruits mitochondria for their selective degradation via autophagy (mitophagy) during starvation. Works as scaffold proteins that recruit ATG proteins to the pre-autophagosome (PAS), the site of vesicle/autophagosome formation. Required for the Cvt vesicles completion.</text>
</comment>
<evidence type="ECO:0000256" key="8">
    <source>
        <dbReference type="SAM" id="MobiDB-lite"/>
    </source>
</evidence>
<evidence type="ECO:0000313" key="11">
    <source>
        <dbReference type="EMBL" id="GAA5796093.1"/>
    </source>
</evidence>
<dbReference type="InterPro" id="IPR040040">
    <property type="entry name" value="ATG11"/>
</dbReference>
<keyword evidence="5 7" id="KW-0175">Coiled coil</keyword>
<feature type="coiled-coil region" evidence="7">
    <location>
        <begin position="574"/>
        <end position="710"/>
    </location>
</feature>
<feature type="coiled-coil region" evidence="7">
    <location>
        <begin position="746"/>
        <end position="777"/>
    </location>
</feature>
<comment type="subcellular location">
    <subcellularLocation>
        <location evidence="6">Preautophagosomal structure membrane</location>
        <topology evidence="6">Peripheral membrane protein</topology>
    </subcellularLocation>
    <subcellularLocation>
        <location evidence="6">Vacuole membrane</location>
        <topology evidence="6">Peripheral membrane protein</topology>
    </subcellularLocation>
    <text evidence="6">During pexophagy, accumulates in the vacuolar membrane region, where the peroxisomes contact the vacuole.</text>
</comment>
<reference evidence="11 12" key="1">
    <citation type="submission" date="2024-04" db="EMBL/GenBank/DDBJ databases">
        <title>genome sequences of Mucor flavus KT1a and Helicostylum pulchrum KT1b strains isolation_sourced from the surface of a dry-aged beef.</title>
        <authorList>
            <person name="Toyotome T."/>
            <person name="Hosono M."/>
            <person name="Torimaru M."/>
            <person name="Fukuda K."/>
            <person name="Mikami N."/>
        </authorList>
    </citation>
    <scope>NUCLEOTIDE SEQUENCE [LARGE SCALE GENOMIC DNA]</scope>
    <source>
        <strain evidence="11 12">KT1b</strain>
    </source>
</reference>
<dbReference type="Pfam" id="PF04108">
    <property type="entry name" value="ATG17_like"/>
    <property type="match status" value="1"/>
</dbReference>
<feature type="domain" description="Autophagy-related protein 11 C-terminal" evidence="10">
    <location>
        <begin position="1028"/>
        <end position="1110"/>
    </location>
</feature>
<comment type="similarity">
    <text evidence="1 6">Belongs to the ATG11 family.</text>
</comment>
<dbReference type="EMBL" id="BAABUJ010000005">
    <property type="protein sequence ID" value="GAA5796093.1"/>
    <property type="molecule type" value="Genomic_DNA"/>
</dbReference>
<evidence type="ECO:0000256" key="6">
    <source>
        <dbReference type="RuleBase" id="RU367075"/>
    </source>
</evidence>
<keyword evidence="6" id="KW-0926">Vacuole</keyword>
<gene>
    <name evidence="11" type="ORF">HPULCUR_001462</name>
</gene>
<dbReference type="PANTHER" id="PTHR13222:SF1">
    <property type="entry name" value="RB1-INDUCIBLE COILED-COIL PROTEIN 1"/>
    <property type="match status" value="1"/>
</dbReference>
<name>A0ABP9XMS7_9FUNG</name>
<evidence type="ECO:0000259" key="9">
    <source>
        <dbReference type="Pfam" id="PF04108"/>
    </source>
</evidence>
<comment type="caution">
    <text evidence="11">The sequence shown here is derived from an EMBL/GenBank/DDBJ whole genome shotgun (WGS) entry which is preliminary data.</text>
</comment>